<dbReference type="SUPFAM" id="SSF50104">
    <property type="entry name" value="Translation proteins SH3-like domain"/>
    <property type="match status" value="1"/>
</dbReference>
<organism evidence="5 6">
    <name type="scientific">Pollutimonas subterranea</name>
    <dbReference type="NCBI Taxonomy" id="2045210"/>
    <lineage>
        <taxon>Bacteria</taxon>
        <taxon>Pseudomonadati</taxon>
        <taxon>Pseudomonadota</taxon>
        <taxon>Betaproteobacteria</taxon>
        <taxon>Burkholderiales</taxon>
        <taxon>Alcaligenaceae</taxon>
        <taxon>Pollutimonas</taxon>
    </lineage>
</organism>
<dbReference type="GO" id="GO:0031564">
    <property type="term" value="P:transcription antitermination"/>
    <property type="evidence" value="ECO:0007669"/>
    <property type="project" value="UniProtKB-KW"/>
</dbReference>
<dbReference type="RefSeq" id="WP_102072091.1">
    <property type="nucleotide sequence ID" value="NZ_PDNW01000001.1"/>
</dbReference>
<proteinExistence type="predicted"/>
<dbReference type="Proteomes" id="UP000234190">
    <property type="component" value="Unassembled WGS sequence"/>
</dbReference>
<accession>A0A2N4U9D2</accession>
<name>A0A2N4U9D2_9BURK</name>
<evidence type="ECO:0000256" key="3">
    <source>
        <dbReference type="ARBA" id="ARBA00023163"/>
    </source>
</evidence>
<evidence type="ECO:0000256" key="2">
    <source>
        <dbReference type="ARBA" id="ARBA00023015"/>
    </source>
</evidence>
<dbReference type="Gene3D" id="3.30.70.940">
    <property type="entry name" value="NusG, N-terminal domain"/>
    <property type="match status" value="1"/>
</dbReference>
<keyword evidence="1" id="KW-0889">Transcription antitermination</keyword>
<dbReference type="InterPro" id="IPR008991">
    <property type="entry name" value="Translation_prot_SH3-like_sf"/>
</dbReference>
<keyword evidence="6" id="KW-1185">Reference proteome</keyword>
<dbReference type="SUPFAM" id="SSF82679">
    <property type="entry name" value="N-utilization substance G protein NusG, N-terminal domain"/>
    <property type="match status" value="1"/>
</dbReference>
<dbReference type="GO" id="GO:0005829">
    <property type="term" value="C:cytosol"/>
    <property type="evidence" value="ECO:0007669"/>
    <property type="project" value="TreeGrafter"/>
</dbReference>
<dbReference type="GO" id="GO:0006354">
    <property type="term" value="P:DNA-templated transcription elongation"/>
    <property type="evidence" value="ECO:0007669"/>
    <property type="project" value="InterPro"/>
</dbReference>
<dbReference type="OrthoDB" id="9790639at2"/>
<evidence type="ECO:0000256" key="1">
    <source>
        <dbReference type="ARBA" id="ARBA00022814"/>
    </source>
</evidence>
<dbReference type="AlphaFoldDB" id="A0A2N4U9D2"/>
<dbReference type="EMBL" id="PDNW01000001">
    <property type="protein sequence ID" value="PLC51599.1"/>
    <property type="molecule type" value="Genomic_DNA"/>
</dbReference>
<dbReference type="InterPro" id="IPR043425">
    <property type="entry name" value="NusG-like"/>
</dbReference>
<evidence type="ECO:0000259" key="4">
    <source>
        <dbReference type="Pfam" id="PF02357"/>
    </source>
</evidence>
<comment type="caution">
    <text evidence="5">The sequence shown here is derived from an EMBL/GenBank/DDBJ whole genome shotgun (WGS) entry which is preliminary data.</text>
</comment>
<reference evidence="5 6" key="1">
    <citation type="submission" date="2017-10" db="EMBL/GenBank/DDBJ databases">
        <title>Two draft genome sequences of Pusillimonas sp. strains isolated from a nitrate- and radionuclide-contaminated groundwater in Russia.</title>
        <authorList>
            <person name="Grouzdev D.S."/>
            <person name="Tourova T.P."/>
            <person name="Goeva M.A."/>
            <person name="Babich T.L."/>
            <person name="Sokolova D.S."/>
            <person name="Abdullin R."/>
            <person name="Poltaraus A.B."/>
            <person name="Toshchakov S.V."/>
            <person name="Nazina T.N."/>
        </authorList>
    </citation>
    <scope>NUCLEOTIDE SEQUENCE [LARGE SCALE GENOMIC DNA]</scope>
    <source>
        <strain evidence="5 6">JR1/69-3-13</strain>
    </source>
</reference>
<protein>
    <submittedName>
        <fullName evidence="5">Transcriptional activator RfaH</fullName>
    </submittedName>
</protein>
<dbReference type="Pfam" id="PF02357">
    <property type="entry name" value="NusG"/>
    <property type="match status" value="1"/>
</dbReference>
<dbReference type="PANTHER" id="PTHR30265">
    <property type="entry name" value="RHO-INTERACTING TRANSCRIPTION TERMINATION FACTOR NUSG"/>
    <property type="match status" value="1"/>
</dbReference>
<evidence type="ECO:0000313" key="6">
    <source>
        <dbReference type="Proteomes" id="UP000234190"/>
    </source>
</evidence>
<dbReference type="InterPro" id="IPR006645">
    <property type="entry name" value="NGN-like_dom"/>
</dbReference>
<gene>
    <name evidence="5" type="ORF">CR159_00765</name>
</gene>
<dbReference type="InterPro" id="IPR036735">
    <property type="entry name" value="NGN_dom_sf"/>
</dbReference>
<keyword evidence="3" id="KW-0804">Transcription</keyword>
<dbReference type="PANTHER" id="PTHR30265:SF7">
    <property type="entry name" value="TRANSCRIPTION ANTITERMINATION PROTEIN RFAH"/>
    <property type="match status" value="1"/>
</dbReference>
<feature type="domain" description="NusG-like N-terminal" evidence="4">
    <location>
        <begin position="30"/>
        <end position="130"/>
    </location>
</feature>
<evidence type="ECO:0000313" key="5">
    <source>
        <dbReference type="EMBL" id="PLC51599.1"/>
    </source>
</evidence>
<keyword evidence="2" id="KW-0805">Transcription regulation</keyword>
<sequence length="200" mass="22197">MHCHVDKSSEVSGSPFHFAGADDTPESPAAWYVAYTESRLEQLASLNLQQQGFLTYLPMYRGIPKRSVKSKASMPGKAAASLEPMFPRYLFFKPASQKQSISSVRSTRGVSAVVRFGSYFAQVQPETLAALRHHEEFGAPQDLSDRMLPQRGSRVKLLDPALNGLEGLVDSVSAQRVIVLMEILGRQTRVRLRPHQVEPS</sequence>